<sequence>MTDLAPSSTWPVISLAIPTTPPSPSDSPTSPTSPTALLSSLRTHPLFLRANNQTFITEIATRMHCRTYSAKDTIIDEGSPARAMFFLLRGSVRVCSADGEHVYAELESGSFFGEIGILMDVPRIASVVANTKCFVACLMKEDVETVVPRYPEVERVLRMEAEERLAMVKKMAEATTAAPLFHNCPDDFLHRLSLTLTPSLYPPTATILTTGDAGETMFFVRSGLVEVVSPADPTEVLERFGPGQFFGEIAVLLDVPRTATVRAVTESEVWVLAKDKLAEVLTGFPEMEERVREVAGRTFETWKKLQEDSGRTPCAIINTSQSMSSLPSDPPDGDPVLIPRTGSPSPFASPSSVISLNGSLAISSPPLALNPPSSTAVDPDPLHPPAGSAVAQLREAGGRRRRASVAVWGEKGLLEMVEAARAKAEEKKEKEDGEREEGARRKWEGKEEVREAEVREAEVQVVFLPSTDEVEKKPPTIDDLSDAILTRIFSYLDLPALLRARCVSQLWNRIISTPTSDPTTPVLLTYLDLTPYNRRMTDDTILPLLRLAGPRVRTLRLHNCFHLTDRTFRGVGEVCTGIMELDMNSCWEVTDAGLAAIARGCPMLQKVDLSNCRKISDAGVLALVSASSEIDMAIDTLARGITHLTLSYCKLLTDATMCALATHAASTLTHLNLRRCTSITDAGFAHWHLGNTRTLPKLAHLNLTDCTFLTDAFSTHLAFAAPNLRELVLSFCCALTDAAIEAIADGLTRLSEVDMSFCGAAVSDSSLAALVAGVGNALEVLSVRGCVRVTDAGVKCVVEGCGRGLRFLNVSQCNGVSKAIREELVVRRGLSVVA</sequence>
<dbReference type="SMART" id="SM00256">
    <property type="entry name" value="FBOX"/>
    <property type="match status" value="1"/>
</dbReference>
<organism evidence="13 14">
    <name type="scientific">Jimgerdemannia flammicorona</name>
    <dbReference type="NCBI Taxonomy" id="994334"/>
    <lineage>
        <taxon>Eukaryota</taxon>
        <taxon>Fungi</taxon>
        <taxon>Fungi incertae sedis</taxon>
        <taxon>Mucoromycota</taxon>
        <taxon>Mucoromycotina</taxon>
        <taxon>Endogonomycetes</taxon>
        <taxon>Endogonales</taxon>
        <taxon>Endogonaceae</taxon>
        <taxon>Jimgerdemannia</taxon>
    </lineage>
</organism>
<dbReference type="GO" id="GO:0044877">
    <property type="term" value="F:protein-containing complex binding"/>
    <property type="evidence" value="ECO:0007669"/>
    <property type="project" value="TreeGrafter"/>
</dbReference>
<dbReference type="SUPFAM" id="SSF81383">
    <property type="entry name" value="F-box domain"/>
    <property type="match status" value="1"/>
</dbReference>
<dbReference type="SUPFAM" id="SSF51206">
    <property type="entry name" value="cAMP-binding domain-like"/>
    <property type="match status" value="2"/>
</dbReference>
<evidence type="ECO:0000256" key="5">
    <source>
        <dbReference type="ARBA" id="ARBA00023065"/>
    </source>
</evidence>
<dbReference type="PROSITE" id="PS50042">
    <property type="entry name" value="CNMP_BINDING_3"/>
    <property type="match status" value="2"/>
</dbReference>
<dbReference type="SUPFAM" id="SSF52047">
    <property type="entry name" value="RNI-like"/>
    <property type="match status" value="1"/>
</dbReference>
<dbReference type="InterPro" id="IPR050866">
    <property type="entry name" value="CNG_cation_channel"/>
</dbReference>
<dbReference type="InterPro" id="IPR032675">
    <property type="entry name" value="LRR_dom_sf"/>
</dbReference>
<accession>A0A433D821</accession>
<dbReference type="Gene3D" id="2.60.120.10">
    <property type="entry name" value="Jelly Rolls"/>
    <property type="match status" value="2"/>
</dbReference>
<keyword evidence="9" id="KW-0175">Coiled coil</keyword>
<dbReference type="AlphaFoldDB" id="A0A433D821"/>
<dbReference type="InterPro" id="IPR036047">
    <property type="entry name" value="F-box-like_dom_sf"/>
</dbReference>
<feature type="domain" description="Cyclic nucleotide-binding" evidence="11">
    <location>
        <begin position="47"/>
        <end position="164"/>
    </location>
</feature>
<evidence type="ECO:0008006" key="15">
    <source>
        <dbReference type="Google" id="ProtNLM"/>
    </source>
</evidence>
<feature type="compositionally biased region" description="Low complexity" evidence="10">
    <location>
        <begin position="26"/>
        <end position="35"/>
    </location>
</feature>
<dbReference type="FunFam" id="2.60.120.10:FF:000057">
    <property type="entry name" value="Cyclic nucleotide-binding domain protein"/>
    <property type="match status" value="1"/>
</dbReference>
<comment type="caution">
    <text evidence="13">The sequence shown here is derived from an EMBL/GenBank/DDBJ whole genome shotgun (WGS) entry which is preliminary data.</text>
</comment>
<gene>
    <name evidence="13" type="ORF">BC936DRAFT_146294</name>
</gene>
<feature type="region of interest" description="Disordered" evidence="10">
    <location>
        <begin position="15"/>
        <end position="35"/>
    </location>
</feature>
<dbReference type="PROSITE" id="PS00889">
    <property type="entry name" value="CNMP_BINDING_2"/>
    <property type="match status" value="1"/>
</dbReference>
<dbReference type="SMART" id="SM00367">
    <property type="entry name" value="LRR_CC"/>
    <property type="match status" value="9"/>
</dbReference>
<dbReference type="Gene3D" id="1.20.1280.50">
    <property type="match status" value="1"/>
</dbReference>
<keyword evidence="7" id="KW-1071">Ligand-gated ion channel</keyword>
<dbReference type="InterPro" id="IPR018488">
    <property type="entry name" value="cNMP-bd_CS"/>
</dbReference>
<dbReference type="CDD" id="cd00038">
    <property type="entry name" value="CAP_ED"/>
    <property type="match status" value="2"/>
</dbReference>
<dbReference type="SMART" id="SM00100">
    <property type="entry name" value="cNMP"/>
    <property type="match status" value="2"/>
</dbReference>
<dbReference type="OrthoDB" id="421226at2759"/>
<dbReference type="Gene3D" id="3.80.10.10">
    <property type="entry name" value="Ribonuclease Inhibitor"/>
    <property type="match status" value="3"/>
</dbReference>
<feature type="domain" description="F-box" evidence="12">
    <location>
        <begin position="474"/>
        <end position="529"/>
    </location>
</feature>
<dbReference type="EMBL" id="RBNI01005138">
    <property type="protein sequence ID" value="RUP46973.1"/>
    <property type="molecule type" value="Genomic_DNA"/>
</dbReference>
<evidence type="ECO:0000256" key="7">
    <source>
        <dbReference type="ARBA" id="ARBA00023286"/>
    </source>
</evidence>
<evidence type="ECO:0000259" key="11">
    <source>
        <dbReference type="PROSITE" id="PS50042"/>
    </source>
</evidence>
<reference evidence="13 14" key="1">
    <citation type="journal article" date="2018" name="New Phytol.">
        <title>Phylogenomics of Endogonaceae and evolution of mycorrhizas within Mucoromycota.</title>
        <authorList>
            <person name="Chang Y."/>
            <person name="Desiro A."/>
            <person name="Na H."/>
            <person name="Sandor L."/>
            <person name="Lipzen A."/>
            <person name="Clum A."/>
            <person name="Barry K."/>
            <person name="Grigoriev I.V."/>
            <person name="Martin F.M."/>
            <person name="Stajich J.E."/>
            <person name="Smith M.E."/>
            <person name="Bonito G."/>
            <person name="Spatafora J.W."/>
        </authorList>
    </citation>
    <scope>NUCLEOTIDE SEQUENCE [LARGE SCALE GENOMIC DNA]</scope>
    <source>
        <strain evidence="13 14">GMNB39</strain>
    </source>
</reference>
<keyword evidence="3" id="KW-0812">Transmembrane</keyword>
<evidence type="ECO:0000256" key="4">
    <source>
        <dbReference type="ARBA" id="ARBA00022989"/>
    </source>
</evidence>
<feature type="region of interest" description="Disordered" evidence="10">
    <location>
        <begin position="319"/>
        <end position="351"/>
    </location>
</feature>
<evidence type="ECO:0000256" key="1">
    <source>
        <dbReference type="ARBA" id="ARBA00004141"/>
    </source>
</evidence>
<protein>
    <recommendedName>
        <fullName evidence="15">RNI-like protein</fullName>
    </recommendedName>
</protein>
<keyword evidence="14" id="KW-1185">Reference proteome</keyword>
<dbReference type="Pfam" id="PF00027">
    <property type="entry name" value="cNMP_binding"/>
    <property type="match status" value="2"/>
</dbReference>
<feature type="domain" description="Cyclic nucleotide-binding" evidence="11">
    <location>
        <begin position="180"/>
        <end position="298"/>
    </location>
</feature>
<evidence type="ECO:0000313" key="14">
    <source>
        <dbReference type="Proteomes" id="UP000268093"/>
    </source>
</evidence>
<dbReference type="PANTHER" id="PTHR45638:SF11">
    <property type="entry name" value="CYCLIC NUCLEOTIDE-GATED CATION CHANNEL SUBUNIT A"/>
    <property type="match status" value="1"/>
</dbReference>
<dbReference type="GO" id="GO:0005221">
    <property type="term" value="F:intracellularly cyclic nucleotide-activated monoatomic cation channel activity"/>
    <property type="evidence" value="ECO:0007669"/>
    <property type="project" value="InterPro"/>
</dbReference>
<dbReference type="PROSITE" id="PS50181">
    <property type="entry name" value="FBOX"/>
    <property type="match status" value="1"/>
</dbReference>
<dbReference type="Pfam" id="PF25372">
    <property type="entry name" value="DUF7885"/>
    <property type="match status" value="2"/>
</dbReference>
<evidence type="ECO:0000256" key="6">
    <source>
        <dbReference type="ARBA" id="ARBA00023136"/>
    </source>
</evidence>
<dbReference type="Proteomes" id="UP000268093">
    <property type="component" value="Unassembled WGS sequence"/>
</dbReference>
<evidence type="ECO:0000256" key="10">
    <source>
        <dbReference type="SAM" id="MobiDB-lite"/>
    </source>
</evidence>
<evidence type="ECO:0000259" key="12">
    <source>
        <dbReference type="PROSITE" id="PS50181"/>
    </source>
</evidence>
<dbReference type="GO" id="GO:0016020">
    <property type="term" value="C:membrane"/>
    <property type="evidence" value="ECO:0007669"/>
    <property type="project" value="UniProtKB-SubCell"/>
</dbReference>
<keyword evidence="8" id="KW-0407">Ion channel</keyword>
<dbReference type="CDD" id="cd09917">
    <property type="entry name" value="F-box_SF"/>
    <property type="match status" value="1"/>
</dbReference>
<name>A0A433D821_9FUNG</name>
<dbReference type="PANTHER" id="PTHR45638">
    <property type="entry name" value="CYCLIC NUCLEOTIDE-GATED CATION CHANNEL SUBUNIT A"/>
    <property type="match status" value="1"/>
</dbReference>
<dbReference type="InterPro" id="IPR000595">
    <property type="entry name" value="cNMP-bd_dom"/>
</dbReference>
<evidence type="ECO:0000256" key="9">
    <source>
        <dbReference type="SAM" id="Coils"/>
    </source>
</evidence>
<evidence type="ECO:0000256" key="8">
    <source>
        <dbReference type="ARBA" id="ARBA00023303"/>
    </source>
</evidence>
<evidence type="ECO:0000313" key="13">
    <source>
        <dbReference type="EMBL" id="RUP46973.1"/>
    </source>
</evidence>
<feature type="coiled-coil region" evidence="9">
    <location>
        <begin position="410"/>
        <end position="437"/>
    </location>
</feature>
<keyword evidence="4" id="KW-1133">Transmembrane helix</keyword>
<dbReference type="InterPro" id="IPR014710">
    <property type="entry name" value="RmlC-like_jellyroll"/>
</dbReference>
<dbReference type="InterPro" id="IPR006553">
    <property type="entry name" value="Leu-rich_rpt_Cys-con_subtyp"/>
</dbReference>
<evidence type="ECO:0000256" key="3">
    <source>
        <dbReference type="ARBA" id="ARBA00022692"/>
    </source>
</evidence>
<proteinExistence type="predicted"/>
<dbReference type="Pfam" id="PF00646">
    <property type="entry name" value="F-box"/>
    <property type="match status" value="1"/>
</dbReference>
<feature type="compositionally biased region" description="Polar residues" evidence="10">
    <location>
        <begin position="342"/>
        <end position="351"/>
    </location>
</feature>
<comment type="subcellular location">
    <subcellularLocation>
        <location evidence="1">Membrane</location>
        <topology evidence="1">Multi-pass membrane protein</topology>
    </subcellularLocation>
</comment>
<dbReference type="InterPro" id="IPR057207">
    <property type="entry name" value="FBXL15_LRR"/>
</dbReference>
<dbReference type="InterPro" id="IPR018490">
    <property type="entry name" value="cNMP-bd_dom_sf"/>
</dbReference>
<dbReference type="InterPro" id="IPR001810">
    <property type="entry name" value="F-box_dom"/>
</dbReference>
<keyword evidence="2" id="KW-0813">Transport</keyword>
<evidence type="ECO:0000256" key="2">
    <source>
        <dbReference type="ARBA" id="ARBA00022448"/>
    </source>
</evidence>
<keyword evidence="6" id="KW-0472">Membrane</keyword>
<keyword evidence="5" id="KW-0406">Ion transport</keyword>